<organism evidence="1 2">
    <name type="scientific">Termitidicoccus mucosus</name>
    <dbReference type="NCBI Taxonomy" id="1184151"/>
    <lineage>
        <taxon>Bacteria</taxon>
        <taxon>Pseudomonadati</taxon>
        <taxon>Verrucomicrobiota</taxon>
        <taxon>Opitutia</taxon>
        <taxon>Opitutales</taxon>
        <taxon>Opitutaceae</taxon>
        <taxon>Termitidicoccus</taxon>
    </lineage>
</organism>
<dbReference type="Gene3D" id="3.40.50.2000">
    <property type="entry name" value="Glycogen Phosphorylase B"/>
    <property type="match status" value="1"/>
</dbReference>
<dbReference type="Pfam" id="PF13692">
    <property type="entry name" value="Glyco_trans_1_4"/>
    <property type="match status" value="1"/>
</dbReference>
<reference evidence="1 2" key="1">
    <citation type="submission" date="2016-01" db="EMBL/GenBank/DDBJ databases">
        <title>High potential of lignocellulose degradation of a new Verrucomicrobia species.</title>
        <authorList>
            <person name="Wang Y."/>
            <person name="Shi Y."/>
            <person name="Qiu Z."/>
            <person name="Liu S."/>
            <person name="Yang H."/>
        </authorList>
    </citation>
    <scope>NUCLEOTIDE SEQUENCE [LARGE SCALE GENOMIC DNA]</scope>
    <source>
        <strain evidence="1 2">TSB47</strain>
    </source>
</reference>
<comment type="caution">
    <text evidence="1">The sequence shown here is derived from an EMBL/GenBank/DDBJ whole genome shotgun (WGS) entry which is preliminary data.</text>
</comment>
<protein>
    <submittedName>
        <fullName evidence="1">Uncharacterized protein</fullName>
    </submittedName>
</protein>
<dbReference type="AlphaFoldDB" id="A0A178IJ11"/>
<dbReference type="EMBL" id="LRRQ01000105">
    <property type="protein sequence ID" value="OAM89106.1"/>
    <property type="molecule type" value="Genomic_DNA"/>
</dbReference>
<proteinExistence type="predicted"/>
<name>A0A178IJ11_9BACT</name>
<dbReference type="SUPFAM" id="SSF53756">
    <property type="entry name" value="UDP-Glycosyltransferase/glycogen phosphorylase"/>
    <property type="match status" value="1"/>
</dbReference>
<dbReference type="STRING" id="1184151.AW736_08790"/>
<gene>
    <name evidence="1" type="ORF">AW736_08790</name>
</gene>
<dbReference type="Proteomes" id="UP000078486">
    <property type="component" value="Unassembled WGS sequence"/>
</dbReference>
<keyword evidence="2" id="KW-1185">Reference proteome</keyword>
<evidence type="ECO:0000313" key="1">
    <source>
        <dbReference type="EMBL" id="OAM89106.1"/>
    </source>
</evidence>
<evidence type="ECO:0000313" key="2">
    <source>
        <dbReference type="Proteomes" id="UP000078486"/>
    </source>
</evidence>
<sequence>MLRAVGVLDERSIAPGEYMTGRKFVHFPDFTNEKYEENHPFERDLRAFKGNAPLILAIGHLQKAKGIMTLAELALNSSSSHLKFAFVGEGRLKRGTLRSVVKLLRNKPNVLFKLGRIPDGVAYNACIHASDILFAAYHDFAHSSNTLTKAAVFERPVIVSDGHLMAERTRKYRLGEIVKQKDPESALEGIIRITNDYQGWVSRNKPEWNTYRQLHSTAQMKCAFASLLSAYGLG</sequence>
<accession>A0A178IJ11</accession>